<reference evidence="2 3" key="1">
    <citation type="submission" date="2024-11" db="EMBL/GenBank/DDBJ databases">
        <title>Adaptive evolution of stress response genes in parasites aligns with host niche diversity.</title>
        <authorList>
            <person name="Hahn C."/>
            <person name="Resl P."/>
        </authorList>
    </citation>
    <scope>NUCLEOTIDE SEQUENCE [LARGE SCALE GENOMIC DNA]</scope>
    <source>
        <strain evidence="2">EGGRZ-B1_66</strain>
        <tissue evidence="2">Body</tissue>
    </source>
</reference>
<evidence type="ECO:0000313" key="2">
    <source>
        <dbReference type="EMBL" id="KAL3318679.1"/>
    </source>
</evidence>
<comment type="caution">
    <text evidence="2">The sequence shown here is derived from an EMBL/GenBank/DDBJ whole genome shotgun (WGS) entry which is preliminary data.</text>
</comment>
<proteinExistence type="predicted"/>
<keyword evidence="3" id="KW-1185">Reference proteome</keyword>
<evidence type="ECO:0000256" key="1">
    <source>
        <dbReference type="SAM" id="MobiDB-lite"/>
    </source>
</evidence>
<evidence type="ECO:0000313" key="3">
    <source>
        <dbReference type="Proteomes" id="UP001626550"/>
    </source>
</evidence>
<feature type="region of interest" description="Disordered" evidence="1">
    <location>
        <begin position="1"/>
        <end position="21"/>
    </location>
</feature>
<accession>A0ABD2QGN2</accession>
<dbReference type="AlphaFoldDB" id="A0ABD2QGN2"/>
<dbReference type="Proteomes" id="UP001626550">
    <property type="component" value="Unassembled WGS sequence"/>
</dbReference>
<organism evidence="2 3">
    <name type="scientific">Cichlidogyrus casuarinus</name>
    <dbReference type="NCBI Taxonomy" id="1844966"/>
    <lineage>
        <taxon>Eukaryota</taxon>
        <taxon>Metazoa</taxon>
        <taxon>Spiralia</taxon>
        <taxon>Lophotrochozoa</taxon>
        <taxon>Platyhelminthes</taxon>
        <taxon>Monogenea</taxon>
        <taxon>Monopisthocotylea</taxon>
        <taxon>Dactylogyridea</taxon>
        <taxon>Ancyrocephalidae</taxon>
        <taxon>Cichlidogyrus</taxon>
    </lineage>
</organism>
<sequence>MQKSQSSSLDEDPLGAEDEKSINFADDVSVMPFNHTVDDFEVAVDPSFPTCPEEDTHSTNSIKEKMISIVSQSKPIQIAMNGKLAELGRSLSPNTPPEGGFTLGSLGSKGKMLFGVSKEETMIGEEKYFEMRSITNSSPKPE</sequence>
<protein>
    <submittedName>
        <fullName evidence="2">Uncharacterized protein</fullName>
    </submittedName>
</protein>
<dbReference type="EMBL" id="JBJKFK010000215">
    <property type="protein sequence ID" value="KAL3318679.1"/>
    <property type="molecule type" value="Genomic_DNA"/>
</dbReference>
<gene>
    <name evidence="2" type="ORF">Ciccas_002655</name>
</gene>
<name>A0ABD2QGN2_9PLAT</name>